<name>A0A165ZMK2_EXIGL</name>
<feature type="region of interest" description="Disordered" evidence="1">
    <location>
        <begin position="114"/>
        <end position="165"/>
    </location>
</feature>
<feature type="compositionally biased region" description="Basic and acidic residues" evidence="1">
    <location>
        <begin position="114"/>
        <end position="124"/>
    </location>
</feature>
<sequence length="396" mass="43045">MAYTSGKVLSEHPDGYLKLNLLFYMVGVGLPRLYPYAAIPISPTEFHPTGRAPVALSEPLPWPNLYFHTFYDYAAIVSRIHIGPNPCQSRLFQARRRELYKPRTQDMDALAVEKEAEKREHHPEAFSSSPSAEVMLPGGSVHYTESADYSSGSESPEVVRPVDEETEAVQKKLNKVLPHVEVWMDISVRDDPATLGLPEDFFGPTEDLKKIVADWENRVLMEIMAKRPQTTAWLQGVMTPPADEDHLTSGPASLADGDRDEGLQQDDAVDSSPRSSLENVTPQSLSPSRSASSPPPAVRDARATSAPPDDSVVNVHPPNNAVPGSSSAPVNTPMSTMAPDASAGEGNHPGNAKESKAGPASHTQLPPPPKAKAIRVLQALFSRVRHLTRKKVAPKA</sequence>
<proteinExistence type="predicted"/>
<evidence type="ECO:0000256" key="1">
    <source>
        <dbReference type="SAM" id="MobiDB-lite"/>
    </source>
</evidence>
<dbReference type="Proteomes" id="UP000077266">
    <property type="component" value="Unassembled WGS sequence"/>
</dbReference>
<reference evidence="2 3" key="1">
    <citation type="journal article" date="2016" name="Mol. Biol. Evol.">
        <title>Comparative Genomics of Early-Diverging Mushroom-Forming Fungi Provides Insights into the Origins of Lignocellulose Decay Capabilities.</title>
        <authorList>
            <person name="Nagy L.G."/>
            <person name="Riley R."/>
            <person name="Tritt A."/>
            <person name="Adam C."/>
            <person name="Daum C."/>
            <person name="Floudas D."/>
            <person name="Sun H."/>
            <person name="Yadav J.S."/>
            <person name="Pangilinan J."/>
            <person name="Larsson K.H."/>
            <person name="Matsuura K."/>
            <person name="Barry K."/>
            <person name="Labutti K."/>
            <person name="Kuo R."/>
            <person name="Ohm R.A."/>
            <person name="Bhattacharya S.S."/>
            <person name="Shirouzu T."/>
            <person name="Yoshinaga Y."/>
            <person name="Martin F.M."/>
            <person name="Grigoriev I.V."/>
            <person name="Hibbett D.S."/>
        </authorList>
    </citation>
    <scope>NUCLEOTIDE SEQUENCE [LARGE SCALE GENOMIC DNA]</scope>
    <source>
        <strain evidence="2 3">HHB12029</strain>
    </source>
</reference>
<protein>
    <submittedName>
        <fullName evidence="2">Uncharacterized protein</fullName>
    </submittedName>
</protein>
<evidence type="ECO:0000313" key="2">
    <source>
        <dbReference type="EMBL" id="KZV84109.1"/>
    </source>
</evidence>
<keyword evidence="3" id="KW-1185">Reference proteome</keyword>
<dbReference type="AlphaFoldDB" id="A0A165ZMK2"/>
<dbReference type="InParanoid" id="A0A165ZMK2"/>
<feature type="compositionally biased region" description="Low complexity" evidence="1">
    <location>
        <begin position="312"/>
        <end position="323"/>
    </location>
</feature>
<organism evidence="2 3">
    <name type="scientific">Exidia glandulosa HHB12029</name>
    <dbReference type="NCBI Taxonomy" id="1314781"/>
    <lineage>
        <taxon>Eukaryota</taxon>
        <taxon>Fungi</taxon>
        <taxon>Dikarya</taxon>
        <taxon>Basidiomycota</taxon>
        <taxon>Agaricomycotina</taxon>
        <taxon>Agaricomycetes</taxon>
        <taxon>Auriculariales</taxon>
        <taxon>Exidiaceae</taxon>
        <taxon>Exidia</taxon>
    </lineage>
</organism>
<feature type="region of interest" description="Disordered" evidence="1">
    <location>
        <begin position="239"/>
        <end position="373"/>
    </location>
</feature>
<evidence type="ECO:0000313" key="3">
    <source>
        <dbReference type="Proteomes" id="UP000077266"/>
    </source>
</evidence>
<feature type="compositionally biased region" description="Polar residues" evidence="1">
    <location>
        <begin position="324"/>
        <end position="335"/>
    </location>
</feature>
<accession>A0A165ZMK2</accession>
<feature type="compositionally biased region" description="Polar residues" evidence="1">
    <location>
        <begin position="272"/>
        <end position="283"/>
    </location>
</feature>
<dbReference type="EMBL" id="KV426240">
    <property type="protein sequence ID" value="KZV84109.1"/>
    <property type="molecule type" value="Genomic_DNA"/>
</dbReference>
<gene>
    <name evidence="2" type="ORF">EXIGLDRAFT_842455</name>
</gene>